<feature type="compositionally biased region" description="Low complexity" evidence="5">
    <location>
        <begin position="95"/>
        <end position="111"/>
    </location>
</feature>
<keyword evidence="6" id="KW-0812">Transmembrane</keyword>
<evidence type="ECO:0000256" key="4">
    <source>
        <dbReference type="ARBA" id="ARBA00023157"/>
    </source>
</evidence>
<keyword evidence="2" id="KW-0964">Secreted</keyword>
<feature type="region of interest" description="Disordered" evidence="5">
    <location>
        <begin position="95"/>
        <end position="115"/>
    </location>
</feature>
<dbReference type="EMBL" id="KV419436">
    <property type="protein sequence ID" value="KZS88471.1"/>
    <property type="molecule type" value="Genomic_DNA"/>
</dbReference>
<evidence type="ECO:0000259" key="8">
    <source>
        <dbReference type="PROSITE" id="PS52012"/>
    </source>
</evidence>
<keyword evidence="4" id="KW-1015">Disulfide bond</keyword>
<name>A0A164P8C8_9AGAM</name>
<dbReference type="OrthoDB" id="3065412at2759"/>
<evidence type="ECO:0000256" key="6">
    <source>
        <dbReference type="SAM" id="Phobius"/>
    </source>
</evidence>
<protein>
    <recommendedName>
        <fullName evidence="8">CFEM domain-containing protein</fullName>
    </recommendedName>
</protein>
<dbReference type="PROSITE" id="PS52012">
    <property type="entry name" value="CFEM"/>
    <property type="match status" value="1"/>
</dbReference>
<feature type="signal peptide" evidence="7">
    <location>
        <begin position="1"/>
        <end position="20"/>
    </location>
</feature>
<comment type="subcellular location">
    <subcellularLocation>
        <location evidence="1">Secreted</location>
    </subcellularLocation>
</comment>
<organism evidence="9 10">
    <name type="scientific">Sistotremastrum niveocremeum HHB9708</name>
    <dbReference type="NCBI Taxonomy" id="1314777"/>
    <lineage>
        <taxon>Eukaryota</taxon>
        <taxon>Fungi</taxon>
        <taxon>Dikarya</taxon>
        <taxon>Basidiomycota</taxon>
        <taxon>Agaricomycotina</taxon>
        <taxon>Agaricomycetes</taxon>
        <taxon>Sistotremastrales</taxon>
        <taxon>Sistotremastraceae</taxon>
        <taxon>Sertulicium</taxon>
        <taxon>Sertulicium niveocremeum</taxon>
    </lineage>
</organism>
<evidence type="ECO:0000256" key="1">
    <source>
        <dbReference type="ARBA" id="ARBA00004613"/>
    </source>
</evidence>
<dbReference type="InterPro" id="IPR008427">
    <property type="entry name" value="Extracellular_membr_CFEM_dom"/>
</dbReference>
<evidence type="ECO:0000313" key="10">
    <source>
        <dbReference type="Proteomes" id="UP000076722"/>
    </source>
</evidence>
<sequence>MQITSLLFVASLSLFSTVSAQLQPSWTACAQSCLNSQSLGSCPAGDSDCLCSTSSWVSNVNSCLEQSCFPNDVTDASDYLNEYCGFNVANDTMPSSTGSAPSSTSTASPSSDDAHHSHAGLIAGVTIAGVIVALILALLVCRQISKRKMDSSPGRMKVWRMVRDGWVDMRNLEGRKGAPPEMAHDLNRQAKAGMDMKTGY</sequence>
<evidence type="ECO:0000256" key="7">
    <source>
        <dbReference type="SAM" id="SignalP"/>
    </source>
</evidence>
<dbReference type="Proteomes" id="UP000076722">
    <property type="component" value="Unassembled WGS sequence"/>
</dbReference>
<proteinExistence type="predicted"/>
<feature type="domain" description="CFEM" evidence="8">
    <location>
        <begin position="1"/>
        <end position="108"/>
    </location>
</feature>
<dbReference type="Pfam" id="PF05730">
    <property type="entry name" value="CFEM"/>
    <property type="match status" value="1"/>
</dbReference>
<dbReference type="AlphaFoldDB" id="A0A164P8C8"/>
<keyword evidence="6" id="KW-0472">Membrane</keyword>
<keyword evidence="3 7" id="KW-0732">Signal</keyword>
<gene>
    <name evidence="9" type="ORF">SISNIDRAFT_490070</name>
</gene>
<accession>A0A164P8C8</accession>
<evidence type="ECO:0000256" key="2">
    <source>
        <dbReference type="ARBA" id="ARBA00022525"/>
    </source>
</evidence>
<evidence type="ECO:0000256" key="5">
    <source>
        <dbReference type="SAM" id="MobiDB-lite"/>
    </source>
</evidence>
<keyword evidence="10" id="KW-1185">Reference proteome</keyword>
<dbReference type="GO" id="GO:0005576">
    <property type="term" value="C:extracellular region"/>
    <property type="evidence" value="ECO:0007669"/>
    <property type="project" value="UniProtKB-SubCell"/>
</dbReference>
<evidence type="ECO:0000256" key="3">
    <source>
        <dbReference type="ARBA" id="ARBA00022729"/>
    </source>
</evidence>
<keyword evidence="6" id="KW-1133">Transmembrane helix</keyword>
<feature type="transmembrane region" description="Helical" evidence="6">
    <location>
        <begin position="119"/>
        <end position="141"/>
    </location>
</feature>
<reference evidence="9 10" key="1">
    <citation type="journal article" date="2016" name="Mol. Biol. Evol.">
        <title>Comparative Genomics of Early-Diverging Mushroom-Forming Fungi Provides Insights into the Origins of Lignocellulose Decay Capabilities.</title>
        <authorList>
            <person name="Nagy L.G."/>
            <person name="Riley R."/>
            <person name="Tritt A."/>
            <person name="Adam C."/>
            <person name="Daum C."/>
            <person name="Floudas D."/>
            <person name="Sun H."/>
            <person name="Yadav J.S."/>
            <person name="Pangilinan J."/>
            <person name="Larsson K.H."/>
            <person name="Matsuura K."/>
            <person name="Barry K."/>
            <person name="Labutti K."/>
            <person name="Kuo R."/>
            <person name="Ohm R.A."/>
            <person name="Bhattacharya S.S."/>
            <person name="Shirouzu T."/>
            <person name="Yoshinaga Y."/>
            <person name="Martin F.M."/>
            <person name="Grigoriev I.V."/>
            <person name="Hibbett D.S."/>
        </authorList>
    </citation>
    <scope>NUCLEOTIDE SEQUENCE [LARGE SCALE GENOMIC DNA]</scope>
    <source>
        <strain evidence="9 10">HHB9708</strain>
    </source>
</reference>
<feature type="chain" id="PRO_5007852245" description="CFEM domain-containing protein" evidence="7">
    <location>
        <begin position="21"/>
        <end position="200"/>
    </location>
</feature>
<evidence type="ECO:0000313" key="9">
    <source>
        <dbReference type="EMBL" id="KZS88471.1"/>
    </source>
</evidence>